<accession>A0A0D9WPI2</accession>
<evidence type="ECO:0000313" key="2">
    <source>
        <dbReference type="EnsemblPlants" id="LPERR06G10240.1"/>
    </source>
</evidence>
<dbReference type="EnsemblPlants" id="LPERR06G10240.1">
    <property type="protein sequence ID" value="LPERR06G10240.1"/>
    <property type="gene ID" value="LPERR06G10240"/>
</dbReference>
<reference evidence="2" key="3">
    <citation type="submission" date="2015-04" db="UniProtKB">
        <authorList>
            <consortium name="EnsemblPlants"/>
        </authorList>
    </citation>
    <scope>IDENTIFICATION</scope>
</reference>
<dbReference type="Gramene" id="LPERR06G10240.1">
    <property type="protein sequence ID" value="LPERR06G10240.1"/>
    <property type="gene ID" value="LPERR06G10240"/>
</dbReference>
<reference evidence="2 3" key="1">
    <citation type="submission" date="2012-08" db="EMBL/GenBank/DDBJ databases">
        <title>Oryza genome evolution.</title>
        <authorList>
            <person name="Wing R.A."/>
        </authorList>
    </citation>
    <scope>NUCLEOTIDE SEQUENCE</scope>
</reference>
<keyword evidence="3" id="KW-1185">Reference proteome</keyword>
<sequence length="166" mass="17528">MKAASVVAPRVSPSWFTTGGVEESEMLLPLLLLITPEDDDVDDQALRERVEEIEHLLADVRGTLSSLDTKGGRIQGQIAAASRGRRHRTAPAPAVAVPGGGRSEEAAAAAYTREGAGAVRKRLKVAAGDVKKARERLEAVVGELEAAVVDGNERLALRQMLATAAQ</sequence>
<protein>
    <submittedName>
        <fullName evidence="2">Uncharacterized protein</fullName>
    </submittedName>
</protein>
<name>A0A0D9WPI2_9ORYZ</name>
<dbReference type="HOGENOM" id="CLU_1613349_0_0_1"/>
<organism evidence="2 3">
    <name type="scientific">Leersia perrieri</name>
    <dbReference type="NCBI Taxonomy" id="77586"/>
    <lineage>
        <taxon>Eukaryota</taxon>
        <taxon>Viridiplantae</taxon>
        <taxon>Streptophyta</taxon>
        <taxon>Embryophyta</taxon>
        <taxon>Tracheophyta</taxon>
        <taxon>Spermatophyta</taxon>
        <taxon>Magnoliopsida</taxon>
        <taxon>Liliopsida</taxon>
        <taxon>Poales</taxon>
        <taxon>Poaceae</taxon>
        <taxon>BOP clade</taxon>
        <taxon>Oryzoideae</taxon>
        <taxon>Oryzeae</taxon>
        <taxon>Oryzinae</taxon>
        <taxon>Leersia</taxon>
    </lineage>
</organism>
<dbReference type="AlphaFoldDB" id="A0A0D9WPI2"/>
<reference evidence="3" key="2">
    <citation type="submission" date="2013-12" db="EMBL/GenBank/DDBJ databases">
        <authorList>
            <person name="Yu Y."/>
            <person name="Lee S."/>
            <person name="de Baynast K."/>
            <person name="Wissotski M."/>
            <person name="Liu L."/>
            <person name="Talag J."/>
            <person name="Goicoechea J."/>
            <person name="Angelova A."/>
            <person name="Jetty R."/>
            <person name="Kudrna D."/>
            <person name="Golser W."/>
            <person name="Rivera L."/>
            <person name="Zhang J."/>
            <person name="Wing R."/>
        </authorList>
    </citation>
    <scope>NUCLEOTIDE SEQUENCE</scope>
</reference>
<dbReference type="eggNOG" id="ENOG502R64D">
    <property type="taxonomic scope" value="Eukaryota"/>
</dbReference>
<evidence type="ECO:0000256" key="1">
    <source>
        <dbReference type="SAM" id="MobiDB-lite"/>
    </source>
</evidence>
<feature type="region of interest" description="Disordered" evidence="1">
    <location>
        <begin position="80"/>
        <end position="102"/>
    </location>
</feature>
<evidence type="ECO:0000313" key="3">
    <source>
        <dbReference type="Proteomes" id="UP000032180"/>
    </source>
</evidence>
<dbReference type="Proteomes" id="UP000032180">
    <property type="component" value="Chromosome 6"/>
</dbReference>
<proteinExistence type="predicted"/>